<accession>A0ABW6DFF9</accession>
<dbReference type="Proteomes" id="UP001598138">
    <property type="component" value="Unassembled WGS sequence"/>
</dbReference>
<sequence length="292" mass="32570">MTYFSPTDLIINPDGSSYHLAIRPDQLPDQLILVGDPERVPKVSQYFDRIDTQIHKREFVSHFGELGGRRLGVISSGIGADNVEIVLNELDALVNIDFETRLEKSVKKSLNLIRIGTSGSIQSDIPIDTFLVSEAAIGFDNLAQFYGFESDKMLSSDLLRDWCELIHYPLPVYGAQASSKLVDQFQMIPLHGFTLTAPGFYAPQGRTVRMNSMLPNFLQDIATHAFDGHLITNIEMETAAYYAFAASLGHEMISLNAILANRQTHEFSQDPEGQIQKLIELTLDSIASHNRP</sequence>
<evidence type="ECO:0000256" key="2">
    <source>
        <dbReference type="ARBA" id="ARBA00021980"/>
    </source>
</evidence>
<name>A0ABW6DFF9_9BACT</name>
<feature type="domain" description="Nucleoside phosphorylase" evidence="4">
    <location>
        <begin position="32"/>
        <end position="263"/>
    </location>
</feature>
<dbReference type="CDD" id="cd00436">
    <property type="entry name" value="UP_TbUP-like"/>
    <property type="match status" value="1"/>
</dbReference>
<dbReference type="RefSeq" id="WP_377982471.1">
    <property type="nucleotide sequence ID" value="NZ_JBBKXZ010000001.1"/>
</dbReference>
<proteinExistence type="predicted"/>
<organism evidence="5 6">
    <name type="scientific">Aquirufa avitistagni</name>
    <dbReference type="NCBI Taxonomy" id="3104728"/>
    <lineage>
        <taxon>Bacteria</taxon>
        <taxon>Pseudomonadati</taxon>
        <taxon>Bacteroidota</taxon>
        <taxon>Cytophagia</taxon>
        <taxon>Cytophagales</taxon>
        <taxon>Flectobacillaceae</taxon>
        <taxon>Aquirufa</taxon>
    </lineage>
</organism>
<dbReference type="InterPro" id="IPR035994">
    <property type="entry name" value="Nucleoside_phosphorylase_sf"/>
</dbReference>
<evidence type="ECO:0000256" key="3">
    <source>
        <dbReference type="ARBA" id="ARBA00048447"/>
    </source>
</evidence>
<dbReference type="EC" id="2.4.2.3" evidence="1"/>
<comment type="caution">
    <text evidence="5">The sequence shown here is derived from an EMBL/GenBank/DDBJ whole genome shotgun (WGS) entry which is preliminary data.</text>
</comment>
<dbReference type="Pfam" id="PF01048">
    <property type="entry name" value="PNP_UDP_1"/>
    <property type="match status" value="1"/>
</dbReference>
<dbReference type="PANTHER" id="PTHR43691:SF11">
    <property type="entry name" value="FI09636P-RELATED"/>
    <property type="match status" value="1"/>
</dbReference>
<keyword evidence="6" id="KW-1185">Reference proteome</keyword>
<gene>
    <name evidence="5" type="ORF">U0R10_03385</name>
</gene>
<dbReference type="Gene3D" id="3.40.50.1580">
    <property type="entry name" value="Nucleoside phosphorylase domain"/>
    <property type="match status" value="1"/>
</dbReference>
<comment type="catalytic activity">
    <reaction evidence="3">
        <text>uridine + phosphate = alpha-D-ribose 1-phosphate + uracil</text>
        <dbReference type="Rhea" id="RHEA:24388"/>
        <dbReference type="ChEBI" id="CHEBI:16704"/>
        <dbReference type="ChEBI" id="CHEBI:17568"/>
        <dbReference type="ChEBI" id="CHEBI:43474"/>
        <dbReference type="ChEBI" id="CHEBI:57720"/>
        <dbReference type="EC" id="2.4.2.3"/>
    </reaction>
</comment>
<evidence type="ECO:0000256" key="1">
    <source>
        <dbReference type="ARBA" id="ARBA00011888"/>
    </source>
</evidence>
<protein>
    <recommendedName>
        <fullName evidence="2">Uridine phosphorylase</fullName>
        <ecNumber evidence="1">2.4.2.3</ecNumber>
    </recommendedName>
</protein>
<evidence type="ECO:0000313" key="6">
    <source>
        <dbReference type="Proteomes" id="UP001598138"/>
    </source>
</evidence>
<dbReference type="InterPro" id="IPR000845">
    <property type="entry name" value="Nucleoside_phosphorylase_d"/>
</dbReference>
<dbReference type="SUPFAM" id="SSF53167">
    <property type="entry name" value="Purine and uridine phosphorylases"/>
    <property type="match status" value="1"/>
</dbReference>
<dbReference type="EMBL" id="JBBKXZ010000001">
    <property type="protein sequence ID" value="MFD3393655.1"/>
    <property type="molecule type" value="Genomic_DNA"/>
</dbReference>
<evidence type="ECO:0000259" key="4">
    <source>
        <dbReference type="Pfam" id="PF01048"/>
    </source>
</evidence>
<evidence type="ECO:0000313" key="5">
    <source>
        <dbReference type="EMBL" id="MFD3393655.1"/>
    </source>
</evidence>
<dbReference type="PANTHER" id="PTHR43691">
    <property type="entry name" value="URIDINE PHOSPHORYLASE"/>
    <property type="match status" value="1"/>
</dbReference>
<reference evidence="5 6" key="1">
    <citation type="submission" date="2024-03" db="EMBL/GenBank/DDBJ databases">
        <title>Aquirufa genome sequencing.</title>
        <authorList>
            <person name="Pitt A."/>
            <person name="Hahn M.W."/>
        </authorList>
    </citation>
    <scope>NUCLEOTIDE SEQUENCE [LARGE SCALE GENOMIC DNA]</scope>
    <source>
        <strain evidence="5 6">OSTEICH-129V</strain>
    </source>
</reference>